<comment type="caution">
    <text evidence="2">The sequence shown here is derived from an EMBL/GenBank/DDBJ whole genome shotgun (WGS) entry which is preliminary data.</text>
</comment>
<feature type="domain" description="CBM20" evidence="1">
    <location>
        <begin position="99"/>
        <end position="202"/>
    </location>
</feature>
<proteinExistence type="predicted"/>
<dbReference type="PROSITE" id="PS51166">
    <property type="entry name" value="CBM20"/>
    <property type="match status" value="1"/>
</dbReference>
<keyword evidence="3" id="KW-1185">Reference proteome</keyword>
<name>A0A811RUT7_9POAL</name>
<evidence type="ECO:0000313" key="2">
    <source>
        <dbReference type="EMBL" id="CAD6333665.1"/>
    </source>
</evidence>
<dbReference type="PANTHER" id="PTHR15048:SF0">
    <property type="entry name" value="STARCH-BINDING DOMAIN-CONTAINING PROTEIN 1"/>
    <property type="match status" value="1"/>
</dbReference>
<dbReference type="Pfam" id="PF00686">
    <property type="entry name" value="CBM_20"/>
    <property type="match status" value="1"/>
</dbReference>
<dbReference type="GO" id="GO:2001070">
    <property type="term" value="F:starch binding"/>
    <property type="evidence" value="ECO:0007669"/>
    <property type="project" value="InterPro"/>
</dbReference>
<dbReference type="InterPro" id="IPR013783">
    <property type="entry name" value="Ig-like_fold"/>
</dbReference>
<sequence>MESTTAAVRSASHARARSALVYGGARGARRVVGAVPAAARARRRAPVVVAVASHHQEHLEPLPSRAQEGGAVAVATTQADEAEVHANDAAAAAAETSSPQLGKTVRVRFVLQKQCTFGQSVCLVGDDPALGLWDPLNAFALEWAEESHDWILEKDLPANKPIEFKFLLQDSTGKLHWQDGLNRSFQTGETANTLVVFEDWDDVRNQKIAEEEGVVSTGMEQTVVSNDSKSRKDTVLEEELVFEDWDDVRNQKIAEEEGVVSTGIEQTVVSNDSKSRKDTVLEEELQVDDNQVKEDESVVAKEDKKPAVATDASVQVDWVKTNEANPQKSMLHEEMEVLDELLGKENMENSSISSTDENYAEKTGGDNILSEDGVPVENGLATAYEHDLLWGWKALQWLLMSLGFKMDTT</sequence>
<evidence type="ECO:0000259" key="1">
    <source>
        <dbReference type="PROSITE" id="PS51166"/>
    </source>
</evidence>
<dbReference type="InterPro" id="IPR013784">
    <property type="entry name" value="Carb-bd-like_fold"/>
</dbReference>
<dbReference type="SUPFAM" id="SSF49452">
    <property type="entry name" value="Starch-binding domain-like"/>
    <property type="match status" value="1"/>
</dbReference>
<reference evidence="2" key="1">
    <citation type="submission" date="2020-10" db="EMBL/GenBank/DDBJ databases">
        <authorList>
            <person name="Han B."/>
            <person name="Lu T."/>
            <person name="Zhao Q."/>
            <person name="Huang X."/>
            <person name="Zhao Y."/>
        </authorList>
    </citation>
    <scope>NUCLEOTIDE SEQUENCE</scope>
</reference>
<organism evidence="2 3">
    <name type="scientific">Miscanthus lutarioriparius</name>
    <dbReference type="NCBI Taxonomy" id="422564"/>
    <lineage>
        <taxon>Eukaryota</taxon>
        <taxon>Viridiplantae</taxon>
        <taxon>Streptophyta</taxon>
        <taxon>Embryophyta</taxon>
        <taxon>Tracheophyta</taxon>
        <taxon>Spermatophyta</taxon>
        <taxon>Magnoliopsida</taxon>
        <taxon>Liliopsida</taxon>
        <taxon>Poales</taxon>
        <taxon>Poaceae</taxon>
        <taxon>PACMAD clade</taxon>
        <taxon>Panicoideae</taxon>
        <taxon>Andropogonodae</taxon>
        <taxon>Andropogoneae</taxon>
        <taxon>Saccharinae</taxon>
        <taxon>Miscanthus</taxon>
    </lineage>
</organism>
<protein>
    <recommendedName>
        <fullName evidence="1">CBM20 domain-containing protein</fullName>
    </recommendedName>
</protein>
<dbReference type="InterPro" id="IPR002044">
    <property type="entry name" value="CBM20"/>
</dbReference>
<dbReference type="Proteomes" id="UP000604825">
    <property type="component" value="Unassembled WGS sequence"/>
</dbReference>
<dbReference type="GO" id="GO:0016020">
    <property type="term" value="C:membrane"/>
    <property type="evidence" value="ECO:0007669"/>
    <property type="project" value="TreeGrafter"/>
</dbReference>
<dbReference type="EMBL" id="CAJGYO010000017">
    <property type="protein sequence ID" value="CAD6333665.1"/>
    <property type="molecule type" value="Genomic_DNA"/>
</dbReference>
<evidence type="ECO:0000313" key="3">
    <source>
        <dbReference type="Proteomes" id="UP000604825"/>
    </source>
</evidence>
<dbReference type="AlphaFoldDB" id="A0A811RUT7"/>
<gene>
    <name evidence="2" type="ORF">NCGR_LOCUS57763</name>
</gene>
<dbReference type="SMART" id="SM01065">
    <property type="entry name" value="CBM_2"/>
    <property type="match status" value="1"/>
</dbReference>
<dbReference type="OrthoDB" id="550577at2759"/>
<dbReference type="PANTHER" id="PTHR15048">
    <property type="entry name" value="STARCH-BINDING DOMAIN-CONTAINING PROTEIN 1"/>
    <property type="match status" value="1"/>
</dbReference>
<dbReference type="CDD" id="cd05467">
    <property type="entry name" value="CBM20"/>
    <property type="match status" value="1"/>
</dbReference>
<accession>A0A811RUT7</accession>
<dbReference type="FunFam" id="2.60.40.10:FF:000552">
    <property type="entry name" value="Related to glucoamylase"/>
    <property type="match status" value="1"/>
</dbReference>
<dbReference type="Gene3D" id="2.60.40.10">
    <property type="entry name" value="Immunoglobulins"/>
    <property type="match status" value="1"/>
</dbReference>